<dbReference type="AlphaFoldDB" id="A0A2P2NN57"/>
<organism evidence="1">
    <name type="scientific">Rhizophora mucronata</name>
    <name type="common">Asiatic mangrove</name>
    <dbReference type="NCBI Taxonomy" id="61149"/>
    <lineage>
        <taxon>Eukaryota</taxon>
        <taxon>Viridiplantae</taxon>
        <taxon>Streptophyta</taxon>
        <taxon>Embryophyta</taxon>
        <taxon>Tracheophyta</taxon>
        <taxon>Spermatophyta</taxon>
        <taxon>Magnoliopsida</taxon>
        <taxon>eudicotyledons</taxon>
        <taxon>Gunneridae</taxon>
        <taxon>Pentapetalae</taxon>
        <taxon>rosids</taxon>
        <taxon>fabids</taxon>
        <taxon>Malpighiales</taxon>
        <taxon>Rhizophoraceae</taxon>
        <taxon>Rhizophora</taxon>
    </lineage>
</organism>
<proteinExistence type="predicted"/>
<evidence type="ECO:0000313" key="1">
    <source>
        <dbReference type="EMBL" id="MBX43901.1"/>
    </source>
</evidence>
<name>A0A2P2NN57_RHIMU</name>
<protein>
    <submittedName>
        <fullName evidence="1">Uncharacterized protein</fullName>
    </submittedName>
</protein>
<reference evidence="1" key="1">
    <citation type="submission" date="2018-02" db="EMBL/GenBank/DDBJ databases">
        <title>Rhizophora mucronata_Transcriptome.</title>
        <authorList>
            <person name="Meera S.P."/>
            <person name="Sreeshan A."/>
            <person name="Augustine A."/>
        </authorList>
    </citation>
    <scope>NUCLEOTIDE SEQUENCE</scope>
    <source>
        <tissue evidence="1">Leaf</tissue>
    </source>
</reference>
<dbReference type="EMBL" id="GGEC01063417">
    <property type="protein sequence ID" value="MBX43901.1"/>
    <property type="molecule type" value="Transcribed_RNA"/>
</dbReference>
<sequence length="56" mass="6359">MHSRQFKGLMTVDSLSRLLEIWACCLDPVGIEHDELTHGDIIFESHDGNFLMVFGP</sequence>
<accession>A0A2P2NN57</accession>